<name>A0A0A9A0Z9_ARUDO</name>
<protein>
    <submittedName>
        <fullName evidence="1">Uncharacterized protein</fullName>
    </submittedName>
</protein>
<dbReference type="EMBL" id="GBRH01254302">
    <property type="protein sequence ID" value="JAD43593.1"/>
    <property type="molecule type" value="Transcribed_RNA"/>
</dbReference>
<proteinExistence type="predicted"/>
<evidence type="ECO:0000313" key="1">
    <source>
        <dbReference type="EMBL" id="JAD43593.1"/>
    </source>
</evidence>
<accession>A0A0A9A0Z9</accession>
<organism evidence="1">
    <name type="scientific">Arundo donax</name>
    <name type="common">Giant reed</name>
    <name type="synonym">Donax arundinaceus</name>
    <dbReference type="NCBI Taxonomy" id="35708"/>
    <lineage>
        <taxon>Eukaryota</taxon>
        <taxon>Viridiplantae</taxon>
        <taxon>Streptophyta</taxon>
        <taxon>Embryophyta</taxon>
        <taxon>Tracheophyta</taxon>
        <taxon>Spermatophyta</taxon>
        <taxon>Magnoliopsida</taxon>
        <taxon>Liliopsida</taxon>
        <taxon>Poales</taxon>
        <taxon>Poaceae</taxon>
        <taxon>PACMAD clade</taxon>
        <taxon>Arundinoideae</taxon>
        <taxon>Arundineae</taxon>
        <taxon>Arundo</taxon>
    </lineage>
</organism>
<reference evidence="1" key="1">
    <citation type="submission" date="2014-09" db="EMBL/GenBank/DDBJ databases">
        <authorList>
            <person name="Magalhaes I.L.F."/>
            <person name="Oliveira U."/>
            <person name="Santos F.R."/>
            <person name="Vidigal T.H.D.A."/>
            <person name="Brescovit A.D."/>
            <person name="Santos A.J."/>
        </authorList>
    </citation>
    <scope>NUCLEOTIDE SEQUENCE</scope>
    <source>
        <tissue evidence="1">Shoot tissue taken approximately 20 cm above the soil surface</tissue>
    </source>
</reference>
<reference evidence="1" key="2">
    <citation type="journal article" date="2015" name="Data Brief">
        <title>Shoot transcriptome of the giant reed, Arundo donax.</title>
        <authorList>
            <person name="Barrero R.A."/>
            <person name="Guerrero F.D."/>
            <person name="Moolhuijzen P."/>
            <person name="Goolsby J.A."/>
            <person name="Tidwell J."/>
            <person name="Bellgard S.E."/>
            <person name="Bellgard M.I."/>
        </authorList>
    </citation>
    <scope>NUCLEOTIDE SEQUENCE</scope>
    <source>
        <tissue evidence="1">Shoot tissue taken approximately 20 cm above the soil surface</tissue>
    </source>
</reference>
<dbReference type="AlphaFoldDB" id="A0A0A9A0Z9"/>
<sequence length="20" mass="2251">MLVHSFHITAKFSTSRISGM</sequence>